<comment type="caution">
    <text evidence="1">The sequence shown here is derived from an EMBL/GenBank/DDBJ whole genome shotgun (WGS) entry which is preliminary data.</text>
</comment>
<sequence length="74" mass="8869">MIIPKKVKWEKYIPQGSNQWDWQMAVCKLFDERPIWIKESLAELLLEKGLNFGSNMLRRWSAWAFALYITSYSN</sequence>
<name>A0ABC8T6V3_9AQUA</name>
<protein>
    <submittedName>
        <fullName evidence="1">Uncharacterized protein</fullName>
    </submittedName>
</protein>
<evidence type="ECO:0000313" key="1">
    <source>
        <dbReference type="EMBL" id="CAK9163194.1"/>
    </source>
</evidence>
<gene>
    <name evidence="1" type="ORF">ILEXP_LOCUS32230</name>
</gene>
<organism evidence="1 2">
    <name type="scientific">Ilex paraguariensis</name>
    <name type="common">yerba mate</name>
    <dbReference type="NCBI Taxonomy" id="185542"/>
    <lineage>
        <taxon>Eukaryota</taxon>
        <taxon>Viridiplantae</taxon>
        <taxon>Streptophyta</taxon>
        <taxon>Embryophyta</taxon>
        <taxon>Tracheophyta</taxon>
        <taxon>Spermatophyta</taxon>
        <taxon>Magnoliopsida</taxon>
        <taxon>eudicotyledons</taxon>
        <taxon>Gunneridae</taxon>
        <taxon>Pentapetalae</taxon>
        <taxon>asterids</taxon>
        <taxon>campanulids</taxon>
        <taxon>Aquifoliales</taxon>
        <taxon>Aquifoliaceae</taxon>
        <taxon>Ilex</taxon>
    </lineage>
</organism>
<evidence type="ECO:0000313" key="2">
    <source>
        <dbReference type="Proteomes" id="UP001642360"/>
    </source>
</evidence>
<dbReference type="Proteomes" id="UP001642360">
    <property type="component" value="Unassembled WGS sequence"/>
</dbReference>
<proteinExistence type="predicted"/>
<dbReference type="AlphaFoldDB" id="A0ABC8T6V3"/>
<keyword evidence="2" id="KW-1185">Reference proteome</keyword>
<dbReference type="EMBL" id="CAUOFW020003970">
    <property type="protein sequence ID" value="CAK9163194.1"/>
    <property type="molecule type" value="Genomic_DNA"/>
</dbReference>
<accession>A0ABC8T6V3</accession>
<reference evidence="1 2" key="1">
    <citation type="submission" date="2024-02" db="EMBL/GenBank/DDBJ databases">
        <authorList>
            <person name="Vignale AGUSTIN F."/>
            <person name="Sosa J E."/>
            <person name="Modenutti C."/>
        </authorList>
    </citation>
    <scope>NUCLEOTIDE SEQUENCE [LARGE SCALE GENOMIC DNA]</scope>
</reference>